<dbReference type="RefSeq" id="WP_132611381.1">
    <property type="nucleotide sequence ID" value="NZ_SMBI01000005.1"/>
</dbReference>
<protein>
    <recommendedName>
        <fullName evidence="1">Lambda phage tail tube protein N-terminal domain-containing protein</fullName>
    </recommendedName>
</protein>
<name>A0AAX2QLH9_9HYPH</name>
<organism evidence="2 3">
    <name type="scientific">Rhizobium laguerreae</name>
    <dbReference type="NCBI Taxonomy" id="1076926"/>
    <lineage>
        <taxon>Bacteria</taxon>
        <taxon>Pseudomonadati</taxon>
        <taxon>Pseudomonadota</taxon>
        <taxon>Alphaproteobacteria</taxon>
        <taxon>Hyphomicrobiales</taxon>
        <taxon>Rhizobiaceae</taxon>
        <taxon>Rhizobium/Agrobacterium group</taxon>
        <taxon>Rhizobium</taxon>
    </lineage>
</organism>
<accession>A0AAX2QLH9</accession>
<dbReference type="Pfam" id="PF16461">
    <property type="entry name" value="Phage_TTP_12"/>
    <property type="match status" value="1"/>
</dbReference>
<gene>
    <name evidence="2" type="ORF">EV131_105400</name>
</gene>
<comment type="caution">
    <text evidence="2">The sequence shown here is derived from an EMBL/GenBank/DDBJ whole genome shotgun (WGS) entry which is preliminary data.</text>
</comment>
<dbReference type="Gene3D" id="4.10.410.40">
    <property type="match status" value="1"/>
</dbReference>
<feature type="domain" description="Lambda phage tail tube protein N-terminal" evidence="1">
    <location>
        <begin position="16"/>
        <end position="136"/>
    </location>
</feature>
<proteinExistence type="predicted"/>
<dbReference type="Gene3D" id="2.60.40.2700">
    <property type="match status" value="1"/>
</dbReference>
<dbReference type="Proteomes" id="UP000295021">
    <property type="component" value="Unassembled WGS sequence"/>
</dbReference>
<dbReference type="EMBL" id="SMBI01000005">
    <property type="protein sequence ID" value="TCU25286.1"/>
    <property type="molecule type" value="Genomic_DNA"/>
</dbReference>
<evidence type="ECO:0000313" key="2">
    <source>
        <dbReference type="EMBL" id="TCU25286.1"/>
    </source>
</evidence>
<dbReference type="InterPro" id="IPR032494">
    <property type="entry name" value="Phage_TTP_N"/>
</dbReference>
<dbReference type="AlphaFoldDB" id="A0AAX2QLH9"/>
<reference evidence="2 3" key="1">
    <citation type="submission" date="2019-03" db="EMBL/GenBank/DDBJ databases">
        <title>Genomic Encyclopedia of Type Strains, Phase IV (KMG-V): Genome sequencing to study the core and pangenomes of soil and plant-associated prokaryotes.</title>
        <authorList>
            <person name="Whitman W."/>
        </authorList>
    </citation>
    <scope>NUCLEOTIDE SEQUENCE [LARGE SCALE GENOMIC DNA]</scope>
    <source>
        <strain evidence="2 3">FB403</strain>
    </source>
</reference>
<evidence type="ECO:0000259" key="1">
    <source>
        <dbReference type="Pfam" id="PF16461"/>
    </source>
</evidence>
<evidence type="ECO:0000313" key="3">
    <source>
        <dbReference type="Proteomes" id="UP000295021"/>
    </source>
</evidence>
<sequence length="229" mass="24225">MADTKASIGYGITFEFADATTPTVFTYIAEIYDVTPPSDSTDTVDVTHMQSPNKTREFIDGLTDPGEMSFEMNLAPGSDSDKALIAAKGKRKWCRLTYPNGVQTLFFGVRTTYERAAPTDDKITATVTFKVSGEPVQTDPAAPRNISVPVISGVAKVGAPLTVDQGIWAGSLSFTYQWKVDGTNVSGETGLSYIPVTGDIGKGVSVQVTGANDGFNTATTSVETADVVA</sequence>